<dbReference type="RefSeq" id="WP_183305126.1">
    <property type="nucleotide sequence ID" value="NZ_JACIEP010000001.1"/>
</dbReference>
<feature type="chain" id="PRO_5032792070" evidence="1">
    <location>
        <begin position="20"/>
        <end position="159"/>
    </location>
</feature>
<name>A0A840CHL4_9BACT</name>
<organism evidence="2 3">
    <name type="scientific">Dysgonomonas hofstadii</name>
    <dbReference type="NCBI Taxonomy" id="637886"/>
    <lineage>
        <taxon>Bacteria</taxon>
        <taxon>Pseudomonadati</taxon>
        <taxon>Bacteroidota</taxon>
        <taxon>Bacteroidia</taxon>
        <taxon>Bacteroidales</taxon>
        <taxon>Dysgonomonadaceae</taxon>
        <taxon>Dysgonomonas</taxon>
    </lineage>
</organism>
<protein>
    <submittedName>
        <fullName evidence="2">Uncharacterized protein</fullName>
    </submittedName>
</protein>
<dbReference type="EMBL" id="JACIEP010000001">
    <property type="protein sequence ID" value="MBB4034149.1"/>
    <property type="molecule type" value="Genomic_DNA"/>
</dbReference>
<reference evidence="2 3" key="1">
    <citation type="submission" date="2020-08" db="EMBL/GenBank/DDBJ databases">
        <title>Genomic Encyclopedia of Type Strains, Phase IV (KMG-IV): sequencing the most valuable type-strain genomes for metagenomic binning, comparative biology and taxonomic classification.</title>
        <authorList>
            <person name="Goeker M."/>
        </authorList>
    </citation>
    <scope>NUCLEOTIDE SEQUENCE [LARGE SCALE GENOMIC DNA]</scope>
    <source>
        <strain evidence="2 3">DSM 104969</strain>
    </source>
</reference>
<feature type="signal peptide" evidence="1">
    <location>
        <begin position="1"/>
        <end position="19"/>
    </location>
</feature>
<evidence type="ECO:0000313" key="2">
    <source>
        <dbReference type="EMBL" id="MBB4034149.1"/>
    </source>
</evidence>
<keyword evidence="1" id="KW-0732">Signal</keyword>
<dbReference type="AlphaFoldDB" id="A0A840CHL4"/>
<gene>
    <name evidence="2" type="ORF">GGR21_000034</name>
</gene>
<dbReference type="Proteomes" id="UP000555103">
    <property type="component" value="Unassembled WGS sequence"/>
</dbReference>
<keyword evidence="3" id="KW-1185">Reference proteome</keyword>
<accession>A0A840CHL4</accession>
<sequence length="159" mass="18834">MRKILVIFAALLIYTTSQAQETFVDEGEWIENKNFNLLPKNMINYLGKVNQEDFEQLVGEPVGDEDGFIVYEIDSEYEKVPIAIRCMYNSKGKLIHVRFPTPYHMGYELGFIHFPEYKKWGSRKVYRNQFNKIYRADYKYKGFGAQIFYSGIIIYHIVK</sequence>
<evidence type="ECO:0000313" key="3">
    <source>
        <dbReference type="Proteomes" id="UP000555103"/>
    </source>
</evidence>
<proteinExistence type="predicted"/>
<evidence type="ECO:0000256" key="1">
    <source>
        <dbReference type="SAM" id="SignalP"/>
    </source>
</evidence>
<comment type="caution">
    <text evidence="2">The sequence shown here is derived from an EMBL/GenBank/DDBJ whole genome shotgun (WGS) entry which is preliminary data.</text>
</comment>